<evidence type="ECO:0000256" key="1">
    <source>
        <dbReference type="SAM" id="MobiDB-lite"/>
    </source>
</evidence>
<accession>A0A452YQ81</accession>
<reference evidence="2" key="4">
    <citation type="submission" date="2019-03" db="UniProtKB">
        <authorList>
            <consortium name="EnsemblPlants"/>
        </authorList>
    </citation>
    <scope>IDENTIFICATION</scope>
</reference>
<proteinExistence type="predicted"/>
<reference evidence="3" key="2">
    <citation type="journal article" date="2017" name="Nat. Plants">
        <title>The Aegilops tauschii genome reveals multiple impacts of transposons.</title>
        <authorList>
            <person name="Zhao G."/>
            <person name="Zou C."/>
            <person name="Li K."/>
            <person name="Wang K."/>
            <person name="Li T."/>
            <person name="Gao L."/>
            <person name="Zhang X."/>
            <person name="Wang H."/>
            <person name="Yang Z."/>
            <person name="Liu X."/>
            <person name="Jiang W."/>
            <person name="Mao L."/>
            <person name="Kong X."/>
            <person name="Jiao Y."/>
            <person name="Jia J."/>
        </authorList>
    </citation>
    <scope>NUCLEOTIDE SEQUENCE [LARGE SCALE GENOMIC DNA]</scope>
    <source>
        <strain evidence="3">cv. AL8/78</strain>
    </source>
</reference>
<name>A0A452YQ81_AEGTS</name>
<reference evidence="3" key="1">
    <citation type="journal article" date="2014" name="Science">
        <title>Ancient hybridizations among the ancestral genomes of bread wheat.</title>
        <authorList>
            <consortium name="International Wheat Genome Sequencing Consortium,"/>
            <person name="Marcussen T."/>
            <person name="Sandve S.R."/>
            <person name="Heier L."/>
            <person name="Spannagl M."/>
            <person name="Pfeifer M."/>
            <person name="Jakobsen K.S."/>
            <person name="Wulff B.B."/>
            <person name="Steuernagel B."/>
            <person name="Mayer K.F."/>
            <person name="Olsen O.A."/>
        </authorList>
    </citation>
    <scope>NUCLEOTIDE SEQUENCE [LARGE SCALE GENOMIC DNA]</scope>
    <source>
        <strain evidence="3">cv. AL8/78</strain>
    </source>
</reference>
<feature type="compositionally biased region" description="Pro residues" evidence="1">
    <location>
        <begin position="35"/>
        <end position="45"/>
    </location>
</feature>
<reference evidence="2" key="3">
    <citation type="journal article" date="2017" name="Nature">
        <title>Genome sequence of the progenitor of the wheat D genome Aegilops tauschii.</title>
        <authorList>
            <person name="Luo M.C."/>
            <person name="Gu Y.Q."/>
            <person name="Puiu D."/>
            <person name="Wang H."/>
            <person name="Twardziok S.O."/>
            <person name="Deal K.R."/>
            <person name="Huo N."/>
            <person name="Zhu T."/>
            <person name="Wang L."/>
            <person name="Wang Y."/>
            <person name="McGuire P.E."/>
            <person name="Liu S."/>
            <person name="Long H."/>
            <person name="Ramasamy R.K."/>
            <person name="Rodriguez J.C."/>
            <person name="Van S.L."/>
            <person name="Yuan L."/>
            <person name="Wang Z."/>
            <person name="Xia Z."/>
            <person name="Xiao L."/>
            <person name="Anderson O.D."/>
            <person name="Ouyang S."/>
            <person name="Liang Y."/>
            <person name="Zimin A.V."/>
            <person name="Pertea G."/>
            <person name="Qi P."/>
            <person name="Bennetzen J.L."/>
            <person name="Dai X."/>
            <person name="Dawson M.W."/>
            <person name="Muller H.G."/>
            <person name="Kugler K."/>
            <person name="Rivarola-Duarte L."/>
            <person name="Spannagl M."/>
            <person name="Mayer K.F.X."/>
            <person name="Lu F.H."/>
            <person name="Bevan M.W."/>
            <person name="Leroy P."/>
            <person name="Li P."/>
            <person name="You F.M."/>
            <person name="Sun Q."/>
            <person name="Liu Z."/>
            <person name="Lyons E."/>
            <person name="Wicker T."/>
            <person name="Salzberg S.L."/>
            <person name="Devos K.M."/>
            <person name="Dvorak J."/>
        </authorList>
    </citation>
    <scope>NUCLEOTIDE SEQUENCE [LARGE SCALE GENOMIC DNA]</scope>
    <source>
        <strain evidence="2">cv. AL8/78</strain>
    </source>
</reference>
<dbReference type="EnsemblPlants" id="AET1Gv20499200.23">
    <property type="protein sequence ID" value="AET1Gv20499200.23"/>
    <property type="gene ID" value="AET1Gv20499200"/>
</dbReference>
<protein>
    <submittedName>
        <fullName evidence="2">Uncharacterized protein</fullName>
    </submittedName>
</protein>
<sequence>RRPSDGEIATLARRSRSERRRPFPSLPATCRTTPSPGPPVAASPPLPALQLAAAPCSAASCRSTSSVPPAPPLSRPPLHLQAAAHCALLTDVRNRLR</sequence>
<dbReference type="Gramene" id="AET1Gv20499200.23">
    <property type="protein sequence ID" value="AET1Gv20499200.23"/>
    <property type="gene ID" value="AET1Gv20499200"/>
</dbReference>
<reference evidence="2" key="5">
    <citation type="journal article" date="2021" name="G3 (Bethesda)">
        <title>Aegilops tauschii genome assembly Aet v5.0 features greater sequence contiguity and improved annotation.</title>
        <authorList>
            <person name="Wang L."/>
            <person name="Zhu T."/>
            <person name="Rodriguez J.C."/>
            <person name="Deal K.R."/>
            <person name="Dubcovsky J."/>
            <person name="McGuire P.E."/>
            <person name="Lux T."/>
            <person name="Spannagl M."/>
            <person name="Mayer K.F.X."/>
            <person name="Baldrich P."/>
            <person name="Meyers B.C."/>
            <person name="Huo N."/>
            <person name="Gu Y.Q."/>
            <person name="Zhou H."/>
            <person name="Devos K.M."/>
            <person name="Bennetzen J.L."/>
            <person name="Unver T."/>
            <person name="Budak H."/>
            <person name="Gulick P.J."/>
            <person name="Galiba G."/>
            <person name="Kalapos B."/>
            <person name="Nelson D.R."/>
            <person name="Li P."/>
            <person name="You F.M."/>
            <person name="Luo M.C."/>
            <person name="Dvorak J."/>
        </authorList>
    </citation>
    <scope>NUCLEOTIDE SEQUENCE [LARGE SCALE GENOMIC DNA]</scope>
    <source>
        <strain evidence="2">cv. AL8/78</strain>
    </source>
</reference>
<dbReference type="Proteomes" id="UP000015105">
    <property type="component" value="Chromosome 1D"/>
</dbReference>
<organism evidence="2 3">
    <name type="scientific">Aegilops tauschii subsp. strangulata</name>
    <name type="common">Goatgrass</name>
    <dbReference type="NCBI Taxonomy" id="200361"/>
    <lineage>
        <taxon>Eukaryota</taxon>
        <taxon>Viridiplantae</taxon>
        <taxon>Streptophyta</taxon>
        <taxon>Embryophyta</taxon>
        <taxon>Tracheophyta</taxon>
        <taxon>Spermatophyta</taxon>
        <taxon>Magnoliopsida</taxon>
        <taxon>Liliopsida</taxon>
        <taxon>Poales</taxon>
        <taxon>Poaceae</taxon>
        <taxon>BOP clade</taxon>
        <taxon>Pooideae</taxon>
        <taxon>Triticodae</taxon>
        <taxon>Triticeae</taxon>
        <taxon>Triticinae</taxon>
        <taxon>Aegilops</taxon>
    </lineage>
</organism>
<keyword evidence="3" id="KW-1185">Reference proteome</keyword>
<evidence type="ECO:0000313" key="2">
    <source>
        <dbReference type="EnsemblPlants" id="AET1Gv20499200.23"/>
    </source>
</evidence>
<dbReference type="AlphaFoldDB" id="A0A452YQ81"/>
<feature type="region of interest" description="Disordered" evidence="1">
    <location>
        <begin position="1"/>
        <end position="45"/>
    </location>
</feature>
<evidence type="ECO:0000313" key="3">
    <source>
        <dbReference type="Proteomes" id="UP000015105"/>
    </source>
</evidence>